<organism evidence="2 3">
    <name type="scientific">Anopheles atroparvus</name>
    <name type="common">European mosquito</name>
    <dbReference type="NCBI Taxonomy" id="41427"/>
    <lineage>
        <taxon>Eukaryota</taxon>
        <taxon>Metazoa</taxon>
        <taxon>Ecdysozoa</taxon>
        <taxon>Arthropoda</taxon>
        <taxon>Hexapoda</taxon>
        <taxon>Insecta</taxon>
        <taxon>Pterygota</taxon>
        <taxon>Neoptera</taxon>
        <taxon>Endopterygota</taxon>
        <taxon>Diptera</taxon>
        <taxon>Nematocera</taxon>
        <taxon>Culicoidea</taxon>
        <taxon>Culicidae</taxon>
        <taxon>Anophelinae</taxon>
        <taxon>Anopheles</taxon>
    </lineage>
</organism>
<dbReference type="Proteomes" id="UP000075880">
    <property type="component" value="Unassembled WGS sequence"/>
</dbReference>
<proteinExistence type="predicted"/>
<evidence type="ECO:0000313" key="2">
    <source>
        <dbReference type="EnsemblMetazoa" id="ENSAATROPP010538"/>
    </source>
</evidence>
<dbReference type="Pfam" id="PF13565">
    <property type="entry name" value="HTH_32"/>
    <property type="match status" value="1"/>
</dbReference>
<reference evidence="2" key="1">
    <citation type="submission" date="2024-04" db="UniProtKB">
        <authorList>
            <consortium name="EnsemblMetazoa"/>
        </authorList>
    </citation>
    <scope>IDENTIFICATION</scope>
    <source>
        <strain evidence="2">EBRO</strain>
    </source>
</reference>
<evidence type="ECO:0008006" key="4">
    <source>
        <dbReference type="Google" id="ProtNLM"/>
    </source>
</evidence>
<name>A0AAG5DIR0_ANOAO</name>
<dbReference type="InterPro" id="IPR009057">
    <property type="entry name" value="Homeodomain-like_sf"/>
</dbReference>
<keyword evidence="3" id="KW-1185">Reference proteome</keyword>
<evidence type="ECO:0000256" key="1">
    <source>
        <dbReference type="ARBA" id="ARBA00004123"/>
    </source>
</evidence>
<dbReference type="InterPro" id="IPR036388">
    <property type="entry name" value="WH-like_DNA-bd_sf"/>
</dbReference>
<sequence length="127" mass="15076">MPRRKVISLEEKKKIVKLYNDQYRVKDIGKIMSLSSQTVSRIVRHYLKHWEVIDNTKKRGGEHRKKLNENQLEKLKEWVEEDCTISLKKISDRCEREFGVKLSVSTVHSYLTNFRKDKKSNDNAAEV</sequence>
<dbReference type="PANTHER" id="PTHR48472:SF1">
    <property type="entry name" value="TC1-LIKE TRANSPOSASE DDE DOMAIN-CONTAINING PROTEIN"/>
    <property type="match status" value="1"/>
</dbReference>
<protein>
    <recommendedName>
        <fullName evidence="4">Paired domain-containing protein</fullName>
    </recommendedName>
</protein>
<dbReference type="AlphaFoldDB" id="A0AAG5DIR0"/>
<dbReference type="PANTHER" id="PTHR48472">
    <property type="entry name" value="TC1-LIKE TRANSPOSASE DDE DOMAIN-CONTAINING PROTEIN"/>
    <property type="match status" value="1"/>
</dbReference>
<accession>A0AAG5DIR0</accession>
<comment type="subcellular location">
    <subcellularLocation>
        <location evidence="1">Nucleus</location>
    </subcellularLocation>
</comment>
<dbReference type="SUPFAM" id="SSF46689">
    <property type="entry name" value="Homeodomain-like"/>
    <property type="match status" value="1"/>
</dbReference>
<evidence type="ECO:0000313" key="3">
    <source>
        <dbReference type="Proteomes" id="UP000075880"/>
    </source>
</evidence>
<dbReference type="Gene3D" id="1.10.10.10">
    <property type="entry name" value="Winged helix-like DNA-binding domain superfamily/Winged helix DNA-binding domain"/>
    <property type="match status" value="1"/>
</dbReference>
<dbReference type="GO" id="GO:0005634">
    <property type="term" value="C:nucleus"/>
    <property type="evidence" value="ECO:0007669"/>
    <property type="project" value="UniProtKB-SubCell"/>
</dbReference>
<dbReference type="EnsemblMetazoa" id="ENSAATROPT011644">
    <property type="protein sequence ID" value="ENSAATROPP010538"/>
    <property type="gene ID" value="ENSAATROPG009477"/>
</dbReference>